<name>H6WG87_9CAUD</name>
<protein>
    <submittedName>
        <fullName evidence="2">Plasmid stability protein</fullName>
    </submittedName>
</protein>
<sequence length="79" mass="8407">MQGLFNLMALSSFVVSASIVGGGVYLYQNKDKIITDAVDNAKEVVMEEITKALPGIINSVVEIPEVPKMPKATGPALPF</sequence>
<keyword evidence="1" id="KW-0812">Transmembrane</keyword>
<keyword evidence="1" id="KW-1133">Transmembrane helix</keyword>
<keyword evidence="3" id="KW-1185">Reference proteome</keyword>
<proteinExistence type="predicted"/>
<reference evidence="2 3" key="1">
    <citation type="journal article" date="2012" name="Proc. Natl. Acad. Sci. U.S.A.">
        <title>A novel lineage of myoviruses infecting cyanobacteria is widespread in the oceans.</title>
        <authorList>
            <person name="Sabehi G."/>
            <person name="Shaulov L."/>
            <person name="Silver D.H."/>
            <person name="Yanai I."/>
            <person name="Harel A."/>
            <person name="Lindell D."/>
        </authorList>
    </citation>
    <scope>NUCLEOTIDE SEQUENCE [LARGE SCALE GENOMIC DNA]</scope>
</reference>
<evidence type="ECO:0000256" key="1">
    <source>
        <dbReference type="SAM" id="Phobius"/>
    </source>
</evidence>
<dbReference type="EMBL" id="JQ245707">
    <property type="protein sequence ID" value="AEZ65632.1"/>
    <property type="molecule type" value="Genomic_DNA"/>
</dbReference>
<keyword evidence="1" id="KW-0472">Membrane</keyword>
<dbReference type="Proteomes" id="UP000007178">
    <property type="component" value="Segment"/>
</dbReference>
<dbReference type="OrthoDB" id="26024at10239"/>
<accession>H6WG87</accession>
<evidence type="ECO:0000313" key="3">
    <source>
        <dbReference type="Proteomes" id="UP000007178"/>
    </source>
</evidence>
<feature type="transmembrane region" description="Helical" evidence="1">
    <location>
        <begin position="6"/>
        <end position="27"/>
    </location>
</feature>
<dbReference type="GeneID" id="73726275"/>
<dbReference type="KEGG" id="vg:73726275"/>
<dbReference type="RefSeq" id="YP_007006045.1">
    <property type="nucleotide sequence ID" value="NC_019516.2"/>
</dbReference>
<evidence type="ECO:0000313" key="2">
    <source>
        <dbReference type="EMBL" id="AEZ65632.1"/>
    </source>
</evidence>
<organism evidence="2 3">
    <name type="scientific">Cyanophage S-TIM5</name>
    <dbReference type="NCBI Taxonomy" id="1137745"/>
    <lineage>
        <taxon>Viruses</taxon>
        <taxon>Duplodnaviria</taxon>
        <taxon>Heunggongvirae</taxon>
        <taxon>Uroviricota</taxon>
        <taxon>Caudoviricetes</taxon>
        <taxon>Aurunvirus</taxon>
        <taxon>Aurunvirus STIM5</taxon>
    </lineage>
</organism>